<dbReference type="RefSeq" id="WP_205260391.1">
    <property type="nucleotide sequence ID" value="NZ_JAERWK010000010.1"/>
</dbReference>
<dbReference type="SUPFAM" id="SSF55729">
    <property type="entry name" value="Acyl-CoA N-acyltransferases (Nat)"/>
    <property type="match status" value="1"/>
</dbReference>
<evidence type="ECO:0000256" key="1">
    <source>
        <dbReference type="ARBA" id="ARBA00022679"/>
    </source>
</evidence>
<keyword evidence="2" id="KW-0012">Acyltransferase</keyword>
<dbReference type="PROSITE" id="PS51186">
    <property type="entry name" value="GNAT"/>
    <property type="match status" value="1"/>
</dbReference>
<keyword evidence="1" id="KW-0808">Transferase</keyword>
<dbReference type="AlphaFoldDB" id="A0A938Y7H9"/>
<feature type="domain" description="N-acetyltransferase" evidence="4">
    <location>
        <begin position="39"/>
        <end position="210"/>
    </location>
</feature>
<dbReference type="InterPro" id="IPR000182">
    <property type="entry name" value="GNAT_dom"/>
</dbReference>
<dbReference type="Pfam" id="PF13302">
    <property type="entry name" value="Acetyltransf_3"/>
    <property type="match status" value="1"/>
</dbReference>
<proteinExistence type="inferred from homology"/>
<evidence type="ECO:0000313" key="6">
    <source>
        <dbReference type="Proteomes" id="UP000663792"/>
    </source>
</evidence>
<evidence type="ECO:0000256" key="3">
    <source>
        <dbReference type="ARBA" id="ARBA00038502"/>
    </source>
</evidence>
<reference evidence="5" key="1">
    <citation type="submission" date="2021-01" db="EMBL/GenBank/DDBJ databases">
        <title>YIM 132084 draft genome.</title>
        <authorList>
            <person name="An D."/>
        </authorList>
    </citation>
    <scope>NUCLEOTIDE SEQUENCE</scope>
    <source>
        <strain evidence="5">YIM 132084</strain>
    </source>
</reference>
<gene>
    <name evidence="5" type="ORF">JL106_09250</name>
</gene>
<keyword evidence="6" id="KW-1185">Reference proteome</keyword>
<name>A0A938Y7H9_9ACTN</name>
<dbReference type="Gene3D" id="3.40.630.30">
    <property type="match status" value="1"/>
</dbReference>
<dbReference type="GO" id="GO:0008999">
    <property type="term" value="F:protein-N-terminal-alanine acetyltransferase activity"/>
    <property type="evidence" value="ECO:0007669"/>
    <property type="project" value="TreeGrafter"/>
</dbReference>
<evidence type="ECO:0000256" key="2">
    <source>
        <dbReference type="ARBA" id="ARBA00023315"/>
    </source>
</evidence>
<comment type="similarity">
    <text evidence="3">Belongs to the acetyltransferase family. RimJ subfamily.</text>
</comment>
<organism evidence="5 6">
    <name type="scientific">Nakamurella leprariae</name>
    <dbReference type="NCBI Taxonomy" id="2803911"/>
    <lineage>
        <taxon>Bacteria</taxon>
        <taxon>Bacillati</taxon>
        <taxon>Actinomycetota</taxon>
        <taxon>Actinomycetes</taxon>
        <taxon>Nakamurellales</taxon>
        <taxon>Nakamurellaceae</taxon>
        <taxon>Nakamurella</taxon>
    </lineage>
</organism>
<dbReference type="InterPro" id="IPR016181">
    <property type="entry name" value="Acyl_CoA_acyltransferase"/>
</dbReference>
<sequence>MGPVGVALGGSLRHPGWPVELGPLHLPARGPGATSGSVVRLRPLRRSDGRAWREIRLRDRAVIEPWDASSGMTWVQRHAAPMWRSHRALLTAGARRGEAVPFVITVDGVFAGQVTLGGIQRGAVLSGWVGYWVDSRLQGRGVATAAVALTLAHAFDAVGLHRVEATIAPENMASRAVVTHLGFRQEGLLQRYLDIDGAWRDHLLYAMTREELPGGLEQLLARWARIRQTSSGG</sequence>
<dbReference type="GO" id="GO:0005737">
    <property type="term" value="C:cytoplasm"/>
    <property type="evidence" value="ECO:0007669"/>
    <property type="project" value="TreeGrafter"/>
</dbReference>
<protein>
    <submittedName>
        <fullName evidence="5">GNAT family N-acetyltransferase</fullName>
    </submittedName>
</protein>
<evidence type="ECO:0000259" key="4">
    <source>
        <dbReference type="PROSITE" id="PS51186"/>
    </source>
</evidence>
<comment type="caution">
    <text evidence="5">The sequence shown here is derived from an EMBL/GenBank/DDBJ whole genome shotgun (WGS) entry which is preliminary data.</text>
</comment>
<dbReference type="PANTHER" id="PTHR43792:SF8">
    <property type="entry name" value="[RIBOSOMAL PROTEIN US5]-ALANINE N-ACETYLTRANSFERASE"/>
    <property type="match status" value="1"/>
</dbReference>
<dbReference type="InterPro" id="IPR051531">
    <property type="entry name" value="N-acetyltransferase"/>
</dbReference>
<dbReference type="Proteomes" id="UP000663792">
    <property type="component" value="Unassembled WGS sequence"/>
</dbReference>
<evidence type="ECO:0000313" key="5">
    <source>
        <dbReference type="EMBL" id="MBM9467461.1"/>
    </source>
</evidence>
<dbReference type="PANTHER" id="PTHR43792">
    <property type="entry name" value="GNAT FAMILY, PUTATIVE (AFU_ORTHOLOGUE AFUA_3G00765)-RELATED-RELATED"/>
    <property type="match status" value="1"/>
</dbReference>
<dbReference type="EMBL" id="JAERWK010000010">
    <property type="protein sequence ID" value="MBM9467461.1"/>
    <property type="molecule type" value="Genomic_DNA"/>
</dbReference>
<accession>A0A938Y7H9</accession>